<dbReference type="AlphaFoldDB" id="A0AAV1WL65"/>
<evidence type="ECO:0000313" key="2">
    <source>
        <dbReference type="Proteomes" id="UP001497480"/>
    </source>
</evidence>
<reference evidence="1 2" key="1">
    <citation type="submission" date="2024-03" db="EMBL/GenBank/DDBJ databases">
        <authorList>
            <person name="Martinez-Hernandez J."/>
        </authorList>
    </citation>
    <scope>NUCLEOTIDE SEQUENCE [LARGE SCALE GENOMIC DNA]</scope>
</reference>
<gene>
    <name evidence="1" type="ORF">LLUT_LOCUS10833</name>
</gene>
<organism evidence="1 2">
    <name type="scientific">Lupinus luteus</name>
    <name type="common">European yellow lupine</name>
    <dbReference type="NCBI Taxonomy" id="3873"/>
    <lineage>
        <taxon>Eukaryota</taxon>
        <taxon>Viridiplantae</taxon>
        <taxon>Streptophyta</taxon>
        <taxon>Embryophyta</taxon>
        <taxon>Tracheophyta</taxon>
        <taxon>Spermatophyta</taxon>
        <taxon>Magnoliopsida</taxon>
        <taxon>eudicotyledons</taxon>
        <taxon>Gunneridae</taxon>
        <taxon>Pentapetalae</taxon>
        <taxon>rosids</taxon>
        <taxon>fabids</taxon>
        <taxon>Fabales</taxon>
        <taxon>Fabaceae</taxon>
        <taxon>Papilionoideae</taxon>
        <taxon>50 kb inversion clade</taxon>
        <taxon>genistoids sensu lato</taxon>
        <taxon>core genistoids</taxon>
        <taxon>Genisteae</taxon>
        <taxon>Lupinus</taxon>
    </lineage>
</organism>
<name>A0AAV1WL65_LUPLU</name>
<evidence type="ECO:0000313" key="1">
    <source>
        <dbReference type="EMBL" id="CAL0309773.1"/>
    </source>
</evidence>
<comment type="caution">
    <text evidence="1">The sequence shown here is derived from an EMBL/GenBank/DDBJ whole genome shotgun (WGS) entry which is preliminary data.</text>
</comment>
<dbReference type="Proteomes" id="UP001497480">
    <property type="component" value="Unassembled WGS sequence"/>
</dbReference>
<accession>A0AAV1WL65</accession>
<sequence>MEYRDNFAGFPNINYYYEFKGFRHPLWIKFRRNGAVADQATPGNEGLSVNHDHCRTEKRFQESWRRSKNLGGT</sequence>
<dbReference type="EMBL" id="CAXHTB010000007">
    <property type="protein sequence ID" value="CAL0309773.1"/>
    <property type="molecule type" value="Genomic_DNA"/>
</dbReference>
<protein>
    <submittedName>
        <fullName evidence="1">Uncharacterized protein</fullName>
    </submittedName>
</protein>
<proteinExistence type="predicted"/>
<keyword evidence="2" id="KW-1185">Reference proteome</keyword>